<dbReference type="PANTHER" id="PTHR47814">
    <property type="entry name" value="PEPTIDYL-TRNA HYDROLASE ARFB"/>
    <property type="match status" value="1"/>
</dbReference>
<reference evidence="4 5" key="1">
    <citation type="submission" date="2020-07" db="EMBL/GenBank/DDBJ databases">
        <title>Sequencing the genomes of 1000 actinobacteria strains.</title>
        <authorList>
            <person name="Klenk H.-P."/>
        </authorList>
    </citation>
    <scope>NUCLEOTIDE SEQUENCE [LARGE SCALE GENOMIC DNA]</scope>
    <source>
        <strain evidence="4 5">CXB654</strain>
    </source>
</reference>
<organism evidence="4 5">
    <name type="scientific">Spinactinospora alkalitolerans</name>
    <dbReference type="NCBI Taxonomy" id="687207"/>
    <lineage>
        <taxon>Bacteria</taxon>
        <taxon>Bacillati</taxon>
        <taxon>Actinomycetota</taxon>
        <taxon>Actinomycetes</taxon>
        <taxon>Streptosporangiales</taxon>
        <taxon>Nocardiopsidaceae</taxon>
        <taxon>Spinactinospora</taxon>
    </lineage>
</organism>
<feature type="compositionally biased region" description="Basic and acidic residues" evidence="2">
    <location>
        <begin position="133"/>
        <end position="143"/>
    </location>
</feature>
<protein>
    <submittedName>
        <fullName evidence="4">Ribosome-associated protein</fullName>
    </submittedName>
</protein>
<comment type="similarity">
    <text evidence="1">Belongs to the prokaryotic/mitochondrial release factor family.</text>
</comment>
<dbReference type="GO" id="GO:0004045">
    <property type="term" value="F:peptidyl-tRNA hydrolase activity"/>
    <property type="evidence" value="ECO:0007669"/>
    <property type="project" value="TreeGrafter"/>
</dbReference>
<name>A0A852TVJ9_9ACTN</name>
<feature type="domain" description="Prokaryotic-type class I peptide chain release factors" evidence="3">
    <location>
        <begin position="12"/>
        <end position="137"/>
    </location>
</feature>
<dbReference type="Proteomes" id="UP000589036">
    <property type="component" value="Unassembled WGS sequence"/>
</dbReference>
<evidence type="ECO:0000256" key="1">
    <source>
        <dbReference type="ARBA" id="ARBA00010835"/>
    </source>
</evidence>
<proteinExistence type="inferred from homology"/>
<feature type="region of interest" description="Disordered" evidence="2">
    <location>
        <begin position="101"/>
        <end position="143"/>
    </location>
</feature>
<dbReference type="GO" id="GO:0003747">
    <property type="term" value="F:translation release factor activity"/>
    <property type="evidence" value="ECO:0007669"/>
    <property type="project" value="InterPro"/>
</dbReference>
<evidence type="ECO:0000256" key="2">
    <source>
        <dbReference type="SAM" id="MobiDB-lite"/>
    </source>
</evidence>
<dbReference type="NCBIfam" id="NF006718">
    <property type="entry name" value="PRK09256.1"/>
    <property type="match status" value="1"/>
</dbReference>
<dbReference type="Pfam" id="PF00472">
    <property type="entry name" value="RF-1"/>
    <property type="match status" value="1"/>
</dbReference>
<dbReference type="GO" id="GO:0043022">
    <property type="term" value="F:ribosome binding"/>
    <property type="evidence" value="ECO:0007669"/>
    <property type="project" value="TreeGrafter"/>
</dbReference>
<keyword evidence="5" id="KW-1185">Reference proteome</keyword>
<gene>
    <name evidence="4" type="ORF">HDA32_003636</name>
</gene>
<evidence type="ECO:0000313" key="4">
    <source>
        <dbReference type="EMBL" id="NYE48516.1"/>
    </source>
</evidence>
<dbReference type="AlphaFoldDB" id="A0A852TVJ9"/>
<evidence type="ECO:0000259" key="3">
    <source>
        <dbReference type="Pfam" id="PF00472"/>
    </source>
</evidence>
<dbReference type="InterPro" id="IPR000352">
    <property type="entry name" value="Pep_chain_release_fac_I"/>
</dbReference>
<dbReference type="InterPro" id="IPR045853">
    <property type="entry name" value="Pep_chain_release_fac_I_sf"/>
</dbReference>
<dbReference type="SUPFAM" id="SSF75620">
    <property type="entry name" value="Release factor"/>
    <property type="match status" value="1"/>
</dbReference>
<dbReference type="EMBL" id="JACCCC010000001">
    <property type="protein sequence ID" value="NYE48516.1"/>
    <property type="molecule type" value="Genomic_DNA"/>
</dbReference>
<dbReference type="Gene3D" id="3.30.160.20">
    <property type="match status" value="1"/>
</dbReference>
<comment type="caution">
    <text evidence="4">The sequence shown here is derived from an EMBL/GenBank/DDBJ whole genome shotgun (WGS) entry which is preliminary data.</text>
</comment>
<dbReference type="RefSeq" id="WP_179644286.1">
    <property type="nucleotide sequence ID" value="NZ_BAAAYY010000004.1"/>
</dbReference>
<accession>A0A852TVJ9</accession>
<dbReference type="PANTHER" id="PTHR47814:SF1">
    <property type="entry name" value="PEPTIDYL-TRNA HYDROLASE ARFB"/>
    <property type="match status" value="1"/>
</dbReference>
<evidence type="ECO:0000313" key="5">
    <source>
        <dbReference type="Proteomes" id="UP000589036"/>
    </source>
</evidence>
<sequence>MSADPSSGRTRVLLPEDELRWRFSRSGGPGGQHVNTSDTRVSLSLDLSATAMLSPEQRDRALRRLQRRLADGVLTVTVQAYRSQARNRELARQRLTALISEAIAPGPPRRRATRPSRGAKERRLDAKRRRSDLKRSRSRRFDD</sequence>
<dbReference type="GO" id="GO:0072344">
    <property type="term" value="P:rescue of stalled ribosome"/>
    <property type="evidence" value="ECO:0007669"/>
    <property type="project" value="TreeGrafter"/>
</dbReference>